<feature type="non-terminal residue" evidence="1">
    <location>
        <position position="1"/>
    </location>
</feature>
<dbReference type="OrthoDB" id="9970095at2759"/>
<keyword evidence="2" id="KW-1185">Reference proteome</keyword>
<dbReference type="AlphaFoldDB" id="A0A4P9WB89"/>
<dbReference type="SUPFAM" id="SSF143410">
    <property type="entry name" value="DOPA-like"/>
    <property type="match status" value="1"/>
</dbReference>
<name>A0A4P9WB89_9FUNG</name>
<dbReference type="PANTHER" id="PTHR36423:SF2">
    <property type="entry name" value="AFR070WP"/>
    <property type="match status" value="1"/>
</dbReference>
<proteinExistence type="predicted"/>
<reference evidence="2" key="1">
    <citation type="journal article" date="2018" name="Nat. Microbiol.">
        <title>Leveraging single-cell genomics to expand the fungal tree of life.</title>
        <authorList>
            <person name="Ahrendt S.R."/>
            <person name="Quandt C.A."/>
            <person name="Ciobanu D."/>
            <person name="Clum A."/>
            <person name="Salamov A."/>
            <person name="Andreopoulos B."/>
            <person name="Cheng J.F."/>
            <person name="Woyke T."/>
            <person name="Pelin A."/>
            <person name="Henrissat B."/>
            <person name="Reynolds N.K."/>
            <person name="Benny G.L."/>
            <person name="Smith M.E."/>
            <person name="James T.Y."/>
            <person name="Grigoriev I.V."/>
        </authorList>
    </citation>
    <scope>NUCLEOTIDE SEQUENCE [LARGE SCALE GENOMIC DNA]</scope>
</reference>
<dbReference type="Pfam" id="PF08883">
    <property type="entry name" value="DOPA_dioxygen"/>
    <property type="match status" value="1"/>
</dbReference>
<evidence type="ECO:0000313" key="1">
    <source>
        <dbReference type="EMBL" id="RKO89744.1"/>
    </source>
</evidence>
<dbReference type="Gene3D" id="3.30.70.1240">
    <property type="entry name" value="DOPA-like domains"/>
    <property type="match status" value="1"/>
</dbReference>
<dbReference type="PANTHER" id="PTHR36423">
    <property type="entry name" value="AFR070WP"/>
    <property type="match status" value="1"/>
</dbReference>
<dbReference type="InterPro" id="IPR023389">
    <property type="entry name" value="DOPA-like_sf"/>
</dbReference>
<dbReference type="InterPro" id="IPR014980">
    <property type="entry name" value="DOPA_dioxygen"/>
</dbReference>
<evidence type="ECO:0000313" key="2">
    <source>
        <dbReference type="Proteomes" id="UP000269721"/>
    </source>
</evidence>
<protein>
    <submittedName>
        <fullName evidence="1">DOPA-like domain-containing protein</fullName>
    </submittedName>
</protein>
<accession>A0A4P9WB89</accession>
<dbReference type="EMBL" id="KZ995911">
    <property type="protein sequence ID" value="RKO89744.1"/>
    <property type="molecule type" value="Genomic_DNA"/>
</dbReference>
<dbReference type="Proteomes" id="UP000269721">
    <property type="component" value="Unassembled WGS sequence"/>
</dbReference>
<organism evidence="1 2">
    <name type="scientific">Blyttiomyces helicus</name>
    <dbReference type="NCBI Taxonomy" id="388810"/>
    <lineage>
        <taxon>Eukaryota</taxon>
        <taxon>Fungi</taxon>
        <taxon>Fungi incertae sedis</taxon>
        <taxon>Chytridiomycota</taxon>
        <taxon>Chytridiomycota incertae sedis</taxon>
        <taxon>Chytridiomycetes</taxon>
        <taxon>Chytridiomycetes incertae sedis</taxon>
        <taxon>Blyttiomyces</taxon>
    </lineage>
</organism>
<gene>
    <name evidence="1" type="ORF">BDK51DRAFT_18005</name>
</gene>
<sequence length="133" mass="15563">FHFHVYWLTRDAHAKEAAYKLRDRIIELNELGFFVAVPLAITNDAPVGPHPVGSYEVWVPTEYFARAYSWMIQNRPENLSIFVHPLTKMELQDHTTRATFLGPSYPLYTEHLEDDLKENPRQYPELGLGYSRQ</sequence>